<dbReference type="AlphaFoldDB" id="A0A6S6SDC2"/>
<name>A0A6S6SDC2_9GAMM</name>
<proteinExistence type="predicted"/>
<evidence type="ECO:0000256" key="1">
    <source>
        <dbReference type="SAM" id="MobiDB-lite"/>
    </source>
</evidence>
<evidence type="ECO:0000313" key="3">
    <source>
        <dbReference type="EMBL" id="CAA6805665.1"/>
    </source>
</evidence>
<feature type="non-terminal residue" evidence="3">
    <location>
        <position position="55"/>
    </location>
</feature>
<feature type="region of interest" description="Disordered" evidence="1">
    <location>
        <begin position="34"/>
        <end position="55"/>
    </location>
</feature>
<sequence length="55" mass="5623">MKIFNKKVLTLAVVSVLTSGTAVMAGTLQANEQALDLPPSPPGPYAKIQAEPGSA</sequence>
<gene>
    <name evidence="3" type="ORF">HELGO_WM31573</name>
</gene>
<accession>A0A6S6SDC2</accession>
<evidence type="ECO:0000256" key="2">
    <source>
        <dbReference type="SAM" id="SignalP"/>
    </source>
</evidence>
<protein>
    <submittedName>
        <fullName evidence="3">Uncharacterized protein</fullName>
    </submittedName>
</protein>
<dbReference type="EMBL" id="CACVAV010000090">
    <property type="protein sequence ID" value="CAA6805665.1"/>
    <property type="molecule type" value="Genomic_DNA"/>
</dbReference>
<feature type="signal peptide" evidence="2">
    <location>
        <begin position="1"/>
        <end position="24"/>
    </location>
</feature>
<organism evidence="3">
    <name type="scientific">uncultured Thiotrichaceae bacterium</name>
    <dbReference type="NCBI Taxonomy" id="298394"/>
    <lineage>
        <taxon>Bacteria</taxon>
        <taxon>Pseudomonadati</taxon>
        <taxon>Pseudomonadota</taxon>
        <taxon>Gammaproteobacteria</taxon>
        <taxon>Thiotrichales</taxon>
        <taxon>Thiotrichaceae</taxon>
        <taxon>environmental samples</taxon>
    </lineage>
</organism>
<feature type="chain" id="PRO_5027739819" evidence="2">
    <location>
        <begin position="25"/>
        <end position="55"/>
    </location>
</feature>
<keyword evidence="2" id="KW-0732">Signal</keyword>
<reference evidence="3" key="1">
    <citation type="submission" date="2020-01" db="EMBL/GenBank/DDBJ databases">
        <authorList>
            <person name="Meier V. D."/>
            <person name="Meier V D."/>
        </authorList>
    </citation>
    <scope>NUCLEOTIDE SEQUENCE</scope>
    <source>
        <strain evidence="3">HLG_WM_MAG_08</strain>
    </source>
</reference>